<dbReference type="PANTHER" id="PTHR34299:SF1">
    <property type="entry name" value="DIACYLGLYCEROL KINASE"/>
    <property type="match status" value="1"/>
</dbReference>
<evidence type="ECO:0000256" key="13">
    <source>
        <dbReference type="ARBA" id="ARBA00023209"/>
    </source>
</evidence>
<keyword evidence="3" id="KW-1003">Cell membrane</keyword>
<dbReference type="GO" id="GO:0046872">
    <property type="term" value="F:metal ion binding"/>
    <property type="evidence" value="ECO:0007669"/>
    <property type="project" value="UniProtKB-KW"/>
</dbReference>
<evidence type="ECO:0000256" key="2">
    <source>
        <dbReference type="ARBA" id="ARBA00005967"/>
    </source>
</evidence>
<dbReference type="EMBL" id="LBRS01000003">
    <property type="protein sequence ID" value="KKQ01919.1"/>
    <property type="molecule type" value="Genomic_DNA"/>
</dbReference>
<keyword evidence="18" id="KW-0460">Magnesium</keyword>
<comment type="caution">
    <text evidence="20">The sequence shown here is derived from an EMBL/GenBank/DDBJ whole genome shotgun (WGS) entry which is preliminary data.</text>
</comment>
<evidence type="ECO:0000256" key="6">
    <source>
        <dbReference type="ARBA" id="ARBA00022692"/>
    </source>
</evidence>
<keyword evidence="11" id="KW-0443">Lipid metabolism</keyword>
<dbReference type="AlphaFoldDB" id="A0A0G0GQ33"/>
<feature type="transmembrane region" description="Helical" evidence="19">
    <location>
        <begin position="50"/>
        <end position="70"/>
    </location>
</feature>
<dbReference type="InterPro" id="IPR036945">
    <property type="entry name" value="DAGK_sf"/>
</dbReference>
<dbReference type="InterPro" id="IPR000829">
    <property type="entry name" value="DAGK"/>
</dbReference>
<organism evidence="20 21">
    <name type="scientific">Candidatus Roizmanbacteria bacterium GW2011_GWA2_36_23</name>
    <dbReference type="NCBI Taxonomy" id="1618480"/>
    <lineage>
        <taxon>Bacteria</taxon>
        <taxon>Candidatus Roizmaniibacteriota</taxon>
    </lineage>
</organism>
<evidence type="ECO:0000256" key="19">
    <source>
        <dbReference type="SAM" id="Phobius"/>
    </source>
</evidence>
<feature type="binding site" evidence="16">
    <location>
        <position position="64"/>
    </location>
    <ligand>
        <name>substrate</name>
    </ligand>
</feature>
<keyword evidence="6 19" id="KW-0812">Transmembrane</keyword>
<accession>A0A0G0GQ33</accession>
<evidence type="ECO:0000313" key="21">
    <source>
        <dbReference type="Proteomes" id="UP000034344"/>
    </source>
</evidence>
<evidence type="ECO:0000256" key="15">
    <source>
        <dbReference type="PIRSR" id="PIRSR600829-1"/>
    </source>
</evidence>
<evidence type="ECO:0000256" key="10">
    <source>
        <dbReference type="ARBA" id="ARBA00022989"/>
    </source>
</evidence>
<keyword evidence="13" id="KW-0594">Phospholipid biosynthesis</keyword>
<dbReference type="CDD" id="cd14265">
    <property type="entry name" value="UDPK_IM_like"/>
    <property type="match status" value="1"/>
</dbReference>
<evidence type="ECO:0000256" key="3">
    <source>
        <dbReference type="ARBA" id="ARBA00022475"/>
    </source>
</evidence>
<feature type="transmembrane region" description="Helical" evidence="19">
    <location>
        <begin position="91"/>
        <end position="112"/>
    </location>
</feature>
<dbReference type="Gene3D" id="1.10.287.3610">
    <property type="match status" value="1"/>
</dbReference>
<feature type="binding site" evidence="18">
    <location>
        <position position="71"/>
    </location>
    <ligand>
        <name>a divalent metal cation</name>
        <dbReference type="ChEBI" id="CHEBI:60240"/>
    </ligand>
</feature>
<keyword evidence="8" id="KW-0418">Kinase</keyword>
<evidence type="ECO:0000313" key="20">
    <source>
        <dbReference type="EMBL" id="KKQ01919.1"/>
    </source>
</evidence>
<sequence length="122" mass="13804">MIRHHAVSFKNAISGLLWVIRTQKNFKVHLFLSGLALIGGWVFEISYIEFLVILTLITIGLSTEIINTAIEETIDALDKERREEIRIAKDVSASFMLMFSMGAFTIACIIFIPKIIDYLAVL</sequence>
<dbReference type="InterPro" id="IPR033717">
    <property type="entry name" value="UDPK"/>
</dbReference>
<keyword evidence="14" id="KW-1208">Phospholipid metabolism</keyword>
<dbReference type="GO" id="GO:0005886">
    <property type="term" value="C:plasma membrane"/>
    <property type="evidence" value="ECO:0007669"/>
    <property type="project" value="UniProtKB-SubCell"/>
</dbReference>
<evidence type="ECO:0008006" key="22">
    <source>
        <dbReference type="Google" id="ProtNLM"/>
    </source>
</evidence>
<proteinExistence type="inferred from homology"/>
<reference evidence="20 21" key="1">
    <citation type="journal article" date="2015" name="Nature">
        <title>rRNA introns, odd ribosomes, and small enigmatic genomes across a large radiation of phyla.</title>
        <authorList>
            <person name="Brown C.T."/>
            <person name="Hug L.A."/>
            <person name="Thomas B.C."/>
            <person name="Sharon I."/>
            <person name="Castelle C.J."/>
            <person name="Singh A."/>
            <person name="Wilkins M.J."/>
            <person name="Williams K.H."/>
            <person name="Banfield J.F."/>
        </authorList>
    </citation>
    <scope>NUCLEOTIDE SEQUENCE [LARGE SCALE GENOMIC DNA]</scope>
</reference>
<evidence type="ECO:0000256" key="1">
    <source>
        <dbReference type="ARBA" id="ARBA00004651"/>
    </source>
</evidence>
<feature type="binding site" evidence="17">
    <location>
        <begin position="89"/>
        <end position="90"/>
    </location>
    <ligand>
        <name>ATP</name>
        <dbReference type="ChEBI" id="CHEBI:30616"/>
    </ligand>
</feature>
<protein>
    <recommendedName>
        <fullName evidence="22">Diacylglycerol kinase</fullName>
    </recommendedName>
</protein>
<dbReference type="GO" id="GO:0016301">
    <property type="term" value="F:kinase activity"/>
    <property type="evidence" value="ECO:0007669"/>
    <property type="project" value="UniProtKB-KW"/>
</dbReference>
<evidence type="ECO:0000256" key="8">
    <source>
        <dbReference type="ARBA" id="ARBA00022777"/>
    </source>
</evidence>
<name>A0A0G0GQ33_9BACT</name>
<gene>
    <name evidence="20" type="ORF">US11_C0003G0062</name>
</gene>
<keyword evidence="4" id="KW-0444">Lipid biosynthesis</keyword>
<dbReference type="Pfam" id="PF01219">
    <property type="entry name" value="DAGK_prokar"/>
    <property type="match status" value="1"/>
</dbReference>
<evidence type="ECO:0000256" key="12">
    <source>
        <dbReference type="ARBA" id="ARBA00023136"/>
    </source>
</evidence>
<evidence type="ECO:0000256" key="5">
    <source>
        <dbReference type="ARBA" id="ARBA00022679"/>
    </source>
</evidence>
<evidence type="ECO:0000256" key="4">
    <source>
        <dbReference type="ARBA" id="ARBA00022516"/>
    </source>
</evidence>
<evidence type="ECO:0000256" key="16">
    <source>
        <dbReference type="PIRSR" id="PIRSR600829-2"/>
    </source>
</evidence>
<comment type="similarity">
    <text evidence="2">Belongs to the bacterial diacylglycerol kinase family.</text>
</comment>
<evidence type="ECO:0000256" key="9">
    <source>
        <dbReference type="ARBA" id="ARBA00022840"/>
    </source>
</evidence>
<evidence type="ECO:0000256" key="18">
    <source>
        <dbReference type="PIRSR" id="PIRSR600829-4"/>
    </source>
</evidence>
<keyword evidence="18" id="KW-0479">Metal-binding</keyword>
<dbReference type="GO" id="GO:0005524">
    <property type="term" value="F:ATP binding"/>
    <property type="evidence" value="ECO:0007669"/>
    <property type="project" value="UniProtKB-KW"/>
</dbReference>
<keyword evidence="12 19" id="KW-0472">Membrane</keyword>
<comment type="cofactor">
    <cofactor evidence="18">
        <name>Mg(2+)</name>
        <dbReference type="ChEBI" id="CHEBI:18420"/>
    </cofactor>
    <text evidence="18">Mn(2+), Zn(2+), Cd(2+) and Co(2+) support activity to lesser extents.</text>
</comment>
<evidence type="ECO:0000256" key="7">
    <source>
        <dbReference type="ARBA" id="ARBA00022741"/>
    </source>
</evidence>
<keyword evidence="10 19" id="KW-1133">Transmembrane helix</keyword>
<dbReference type="GO" id="GO:0008654">
    <property type="term" value="P:phospholipid biosynthetic process"/>
    <property type="evidence" value="ECO:0007669"/>
    <property type="project" value="UniProtKB-KW"/>
</dbReference>
<dbReference type="STRING" id="1618480.US11_C0003G0062"/>
<feature type="active site" description="Proton acceptor" evidence="15">
    <location>
        <position position="64"/>
    </location>
</feature>
<comment type="subcellular location">
    <subcellularLocation>
        <location evidence="1">Cell membrane</location>
        <topology evidence="1">Multi-pass membrane protein</topology>
    </subcellularLocation>
</comment>
<dbReference type="Proteomes" id="UP000034344">
    <property type="component" value="Unassembled WGS sequence"/>
</dbReference>
<keyword evidence="7 17" id="KW-0547">Nucleotide-binding</keyword>
<dbReference type="PANTHER" id="PTHR34299">
    <property type="entry name" value="DIACYLGLYCEROL KINASE"/>
    <property type="match status" value="1"/>
</dbReference>
<feature type="binding site" evidence="17">
    <location>
        <position position="71"/>
    </location>
    <ligand>
        <name>ATP</name>
        <dbReference type="ChEBI" id="CHEBI:30616"/>
    </ligand>
</feature>
<evidence type="ECO:0000256" key="14">
    <source>
        <dbReference type="ARBA" id="ARBA00023264"/>
    </source>
</evidence>
<keyword evidence="5" id="KW-0808">Transferase</keyword>
<feature type="transmembrane region" description="Helical" evidence="19">
    <location>
        <begin position="26"/>
        <end position="44"/>
    </location>
</feature>
<evidence type="ECO:0000256" key="17">
    <source>
        <dbReference type="PIRSR" id="PIRSR600829-3"/>
    </source>
</evidence>
<keyword evidence="9 17" id="KW-0067">ATP-binding</keyword>
<evidence type="ECO:0000256" key="11">
    <source>
        <dbReference type="ARBA" id="ARBA00023098"/>
    </source>
</evidence>